<organism evidence="1 2">
    <name type="scientific">Vibrio mediterranei</name>
    <dbReference type="NCBI Taxonomy" id="689"/>
    <lineage>
        <taxon>Bacteria</taxon>
        <taxon>Pseudomonadati</taxon>
        <taxon>Pseudomonadota</taxon>
        <taxon>Gammaproteobacteria</taxon>
        <taxon>Vibrionales</taxon>
        <taxon>Vibrionaceae</taxon>
        <taxon>Vibrio</taxon>
    </lineage>
</organism>
<protein>
    <submittedName>
        <fullName evidence="1">Uncharacterized protein</fullName>
    </submittedName>
</protein>
<gene>
    <name evidence="1" type="ORF">BSZ05_26515</name>
</gene>
<dbReference type="EMBL" id="CP018310">
    <property type="protein sequence ID" value="ASI93407.1"/>
    <property type="molecule type" value="Genomic_DNA"/>
</dbReference>
<dbReference type="KEGG" id="vsh:BSZ05_26515"/>
<name>A0AAN1FMJ8_9VIBR</name>
<keyword evidence="1" id="KW-0614">Plasmid</keyword>
<proteinExistence type="predicted"/>
<accession>A0AAN1FMJ8</accession>
<evidence type="ECO:0000313" key="1">
    <source>
        <dbReference type="EMBL" id="ASI93407.1"/>
    </source>
</evidence>
<reference evidence="2" key="1">
    <citation type="submission" date="2016-12" db="EMBL/GenBank/DDBJ databases">
        <title>Comparative genomic analysis reveals the diversity, evolution, and environmental adaptation strategies of the genus Vibrio.</title>
        <authorList>
            <person name="Lin H."/>
            <person name="Wang X."/>
            <person name="Zhang X.-H."/>
        </authorList>
    </citation>
    <scope>NUCLEOTIDE SEQUENCE [LARGE SCALE GENOMIC DNA]</scope>
    <source>
        <strain evidence="2">QT6D1</strain>
        <plasmid evidence="2">unnamed</plasmid>
    </source>
</reference>
<geneLocation type="plasmid" evidence="1 2">
    <name>unnamed</name>
</geneLocation>
<evidence type="ECO:0000313" key="2">
    <source>
        <dbReference type="Proteomes" id="UP000197092"/>
    </source>
</evidence>
<dbReference type="AlphaFoldDB" id="A0AAN1FMJ8"/>
<sequence>MKLLHLIPNNDIDGTYTTKPINESEDFKALKQKGYNYVLDSAELANKYSWRTMRPIIEERLSPTVCDSFLNLTKGQKLKIKLDQPIR</sequence>
<dbReference type="Proteomes" id="UP000197092">
    <property type="component" value="Plasmid unnamed"/>
</dbReference>
<dbReference type="RefSeq" id="WP_088879102.1">
    <property type="nucleotide sequence ID" value="NZ_CP018310.1"/>
</dbReference>